<gene>
    <name evidence="10 12" type="primary">mscL</name>
    <name evidence="12" type="ORF">H9964_07505</name>
</gene>
<reference evidence="12" key="2">
    <citation type="submission" date="2021-04" db="EMBL/GenBank/DDBJ databases">
        <authorList>
            <person name="Gilroy R."/>
        </authorList>
    </citation>
    <scope>NUCLEOTIDE SEQUENCE</scope>
    <source>
        <strain evidence="12">ChiW7-2402</strain>
    </source>
</reference>
<evidence type="ECO:0000256" key="1">
    <source>
        <dbReference type="ARBA" id="ARBA00004651"/>
    </source>
</evidence>
<keyword evidence="7 10" id="KW-0406">Ion transport</keyword>
<proteinExistence type="inferred from homology"/>
<evidence type="ECO:0000313" key="12">
    <source>
        <dbReference type="EMBL" id="HIZ73412.1"/>
    </source>
</evidence>
<keyword evidence="3 10" id="KW-0813">Transport</keyword>
<evidence type="ECO:0000256" key="5">
    <source>
        <dbReference type="ARBA" id="ARBA00022692"/>
    </source>
</evidence>
<feature type="transmembrane region" description="Helical" evidence="10">
    <location>
        <begin position="56"/>
        <end position="73"/>
    </location>
</feature>
<feature type="compositionally biased region" description="Low complexity" evidence="11">
    <location>
        <begin position="156"/>
        <end position="172"/>
    </location>
</feature>
<protein>
    <recommendedName>
        <fullName evidence="10">Large-conductance mechanosensitive channel</fullName>
    </recommendedName>
</protein>
<sequence>MAEEKQEKKGFWKEFREFIARGNILDMAVGIIIGGAFTAIVNALCNNILKPIINKILALIFGADSLTGIYTFLSTAYTTDETGAQIIDLANSIYIDWGTCINAIINFLLTALVLFLIIKAVMKVSKLREEAKAALAEAEAKRKAEKEAAQNATASALPEGETAAAPAPEQKE</sequence>
<keyword evidence="5 10" id="KW-0812">Transmembrane</keyword>
<keyword evidence="9 10" id="KW-0407">Ion channel</keyword>
<dbReference type="InterPro" id="IPR019823">
    <property type="entry name" value="Mechanosensitive_channel_CS"/>
</dbReference>
<dbReference type="NCBIfam" id="TIGR00220">
    <property type="entry name" value="mscL"/>
    <property type="match status" value="1"/>
</dbReference>
<evidence type="ECO:0000256" key="11">
    <source>
        <dbReference type="SAM" id="MobiDB-lite"/>
    </source>
</evidence>
<dbReference type="InterPro" id="IPR037673">
    <property type="entry name" value="MSC/AndL"/>
</dbReference>
<organism evidence="12 13">
    <name type="scientific">Candidatus Gallimonas intestinavium</name>
    <dbReference type="NCBI Taxonomy" id="2838603"/>
    <lineage>
        <taxon>Bacteria</taxon>
        <taxon>Bacillati</taxon>
        <taxon>Bacillota</taxon>
        <taxon>Clostridia</taxon>
        <taxon>Candidatus Gallimonas</taxon>
    </lineage>
</organism>
<evidence type="ECO:0000256" key="2">
    <source>
        <dbReference type="ARBA" id="ARBA00007254"/>
    </source>
</evidence>
<dbReference type="SUPFAM" id="SSF81330">
    <property type="entry name" value="Gated mechanosensitive channel"/>
    <property type="match status" value="1"/>
</dbReference>
<feature type="transmembrane region" description="Helical" evidence="10">
    <location>
        <begin position="24"/>
        <end position="44"/>
    </location>
</feature>
<evidence type="ECO:0000313" key="13">
    <source>
        <dbReference type="Proteomes" id="UP000824102"/>
    </source>
</evidence>
<dbReference type="PANTHER" id="PTHR30266:SF2">
    <property type="entry name" value="LARGE-CONDUCTANCE MECHANOSENSITIVE CHANNEL"/>
    <property type="match status" value="1"/>
</dbReference>
<evidence type="ECO:0000256" key="8">
    <source>
        <dbReference type="ARBA" id="ARBA00023136"/>
    </source>
</evidence>
<evidence type="ECO:0000256" key="6">
    <source>
        <dbReference type="ARBA" id="ARBA00022989"/>
    </source>
</evidence>
<dbReference type="PANTHER" id="PTHR30266">
    <property type="entry name" value="MECHANOSENSITIVE CHANNEL MSCL"/>
    <property type="match status" value="1"/>
</dbReference>
<evidence type="ECO:0000256" key="7">
    <source>
        <dbReference type="ARBA" id="ARBA00023065"/>
    </source>
</evidence>
<dbReference type="EMBL" id="DXBB01000109">
    <property type="protein sequence ID" value="HIZ73412.1"/>
    <property type="molecule type" value="Genomic_DNA"/>
</dbReference>
<dbReference type="AlphaFoldDB" id="A0A9D2G6M7"/>
<reference evidence="12" key="1">
    <citation type="journal article" date="2021" name="PeerJ">
        <title>Extensive microbial diversity within the chicken gut microbiome revealed by metagenomics and culture.</title>
        <authorList>
            <person name="Gilroy R."/>
            <person name="Ravi A."/>
            <person name="Getino M."/>
            <person name="Pursley I."/>
            <person name="Horton D.L."/>
            <person name="Alikhan N.F."/>
            <person name="Baker D."/>
            <person name="Gharbi K."/>
            <person name="Hall N."/>
            <person name="Watson M."/>
            <person name="Adriaenssens E.M."/>
            <person name="Foster-Nyarko E."/>
            <person name="Jarju S."/>
            <person name="Secka A."/>
            <person name="Antonio M."/>
            <person name="Oren A."/>
            <person name="Chaudhuri R.R."/>
            <person name="La Ragione R."/>
            <person name="Hildebrand F."/>
            <person name="Pallen M.J."/>
        </authorList>
    </citation>
    <scope>NUCLEOTIDE SEQUENCE</scope>
    <source>
        <strain evidence="12">ChiW7-2402</strain>
    </source>
</reference>
<keyword evidence="8 10" id="KW-0472">Membrane</keyword>
<name>A0A9D2G6M7_9FIRM</name>
<evidence type="ECO:0000256" key="9">
    <source>
        <dbReference type="ARBA" id="ARBA00023303"/>
    </source>
</evidence>
<comment type="subunit">
    <text evidence="10">Homopentamer.</text>
</comment>
<dbReference type="Proteomes" id="UP000824102">
    <property type="component" value="Unassembled WGS sequence"/>
</dbReference>
<dbReference type="InterPro" id="IPR001185">
    <property type="entry name" value="MS_channel"/>
</dbReference>
<accession>A0A9D2G6M7</accession>
<dbReference type="HAMAP" id="MF_00115">
    <property type="entry name" value="MscL"/>
    <property type="match status" value="1"/>
</dbReference>
<keyword evidence="6 10" id="KW-1133">Transmembrane helix</keyword>
<evidence type="ECO:0000256" key="3">
    <source>
        <dbReference type="ARBA" id="ARBA00022448"/>
    </source>
</evidence>
<keyword evidence="4 10" id="KW-1003">Cell membrane</keyword>
<dbReference type="GO" id="GO:0008381">
    <property type="term" value="F:mechanosensitive monoatomic ion channel activity"/>
    <property type="evidence" value="ECO:0007669"/>
    <property type="project" value="UniProtKB-UniRule"/>
</dbReference>
<comment type="function">
    <text evidence="10">Channel that opens in response to stretch forces in the membrane lipid bilayer. May participate in the regulation of osmotic pressure changes within the cell.</text>
</comment>
<dbReference type="InterPro" id="IPR036019">
    <property type="entry name" value="MscL_channel"/>
</dbReference>
<feature type="region of interest" description="Disordered" evidence="11">
    <location>
        <begin position="146"/>
        <end position="172"/>
    </location>
</feature>
<dbReference type="Pfam" id="PF01741">
    <property type="entry name" value="MscL"/>
    <property type="match status" value="1"/>
</dbReference>
<comment type="caution">
    <text evidence="12">The sequence shown here is derived from an EMBL/GenBank/DDBJ whole genome shotgun (WGS) entry which is preliminary data.</text>
</comment>
<evidence type="ECO:0000256" key="4">
    <source>
        <dbReference type="ARBA" id="ARBA00022475"/>
    </source>
</evidence>
<dbReference type="GO" id="GO:0005886">
    <property type="term" value="C:plasma membrane"/>
    <property type="evidence" value="ECO:0007669"/>
    <property type="project" value="UniProtKB-SubCell"/>
</dbReference>
<evidence type="ECO:0000256" key="10">
    <source>
        <dbReference type="HAMAP-Rule" id="MF_00115"/>
    </source>
</evidence>
<feature type="transmembrane region" description="Helical" evidence="10">
    <location>
        <begin position="93"/>
        <end position="118"/>
    </location>
</feature>
<dbReference type="PROSITE" id="PS01327">
    <property type="entry name" value="MSCL"/>
    <property type="match status" value="1"/>
</dbReference>
<dbReference type="PRINTS" id="PR01264">
    <property type="entry name" value="MECHCHANNEL"/>
</dbReference>
<comment type="similarity">
    <text evidence="2 10">Belongs to the MscL family.</text>
</comment>
<comment type="subcellular location">
    <subcellularLocation>
        <location evidence="1 10">Cell membrane</location>
        <topology evidence="1 10">Multi-pass membrane protein</topology>
    </subcellularLocation>
</comment>
<dbReference type="Gene3D" id="1.10.1200.120">
    <property type="entry name" value="Large-conductance mechanosensitive channel, MscL, domain 1"/>
    <property type="match status" value="1"/>
</dbReference>